<keyword evidence="4" id="KW-1185">Reference proteome</keyword>
<comment type="caution">
    <text evidence="3">The sequence shown here is derived from an EMBL/GenBank/DDBJ whole genome shotgun (WGS) entry which is preliminary data.</text>
</comment>
<dbReference type="AlphaFoldDB" id="A0AAW0JHH2"/>
<dbReference type="PANTHER" id="PTHR31286:SF62">
    <property type="entry name" value="ZINC FINGER, CCHC-TYPE-LIKE PROTEIN"/>
    <property type="match status" value="1"/>
</dbReference>
<evidence type="ECO:0000259" key="2">
    <source>
        <dbReference type="Pfam" id="PF14111"/>
    </source>
</evidence>
<protein>
    <recommendedName>
        <fullName evidence="2">DUF4283 domain-containing protein</fullName>
    </recommendedName>
</protein>
<dbReference type="InterPro" id="IPR025558">
    <property type="entry name" value="DUF4283"/>
</dbReference>
<keyword evidence="1" id="KW-1133">Transmembrane helix</keyword>
<gene>
    <name evidence="3" type="ORF">CFP56_032619</name>
</gene>
<dbReference type="Pfam" id="PF14111">
    <property type="entry name" value="DUF4283"/>
    <property type="match status" value="1"/>
</dbReference>
<feature type="transmembrane region" description="Helical" evidence="1">
    <location>
        <begin position="20"/>
        <end position="41"/>
    </location>
</feature>
<keyword evidence="1" id="KW-0472">Membrane</keyword>
<organism evidence="3 4">
    <name type="scientific">Quercus suber</name>
    <name type="common">Cork oak</name>
    <dbReference type="NCBI Taxonomy" id="58331"/>
    <lineage>
        <taxon>Eukaryota</taxon>
        <taxon>Viridiplantae</taxon>
        <taxon>Streptophyta</taxon>
        <taxon>Embryophyta</taxon>
        <taxon>Tracheophyta</taxon>
        <taxon>Spermatophyta</taxon>
        <taxon>Magnoliopsida</taxon>
        <taxon>eudicotyledons</taxon>
        <taxon>Gunneridae</taxon>
        <taxon>Pentapetalae</taxon>
        <taxon>rosids</taxon>
        <taxon>fabids</taxon>
        <taxon>Fagales</taxon>
        <taxon>Fagaceae</taxon>
        <taxon>Quercus</taxon>
    </lineage>
</organism>
<feature type="non-terminal residue" evidence="3">
    <location>
        <position position="1"/>
    </location>
</feature>
<keyword evidence="1" id="KW-0812">Transmembrane</keyword>
<accession>A0AAW0JHH2</accession>
<feature type="domain" description="DUF4283" evidence="2">
    <location>
        <begin position="49"/>
        <end position="115"/>
    </location>
</feature>
<evidence type="ECO:0000313" key="4">
    <source>
        <dbReference type="Proteomes" id="UP000237347"/>
    </source>
</evidence>
<dbReference type="PANTHER" id="PTHR31286">
    <property type="entry name" value="GLYCINE-RICH CELL WALL STRUCTURAL PROTEIN 1.8-LIKE"/>
    <property type="match status" value="1"/>
</dbReference>
<evidence type="ECO:0000256" key="1">
    <source>
        <dbReference type="SAM" id="Phobius"/>
    </source>
</evidence>
<evidence type="ECO:0000313" key="3">
    <source>
        <dbReference type="EMBL" id="KAK7825955.1"/>
    </source>
</evidence>
<proteinExistence type="predicted"/>
<sequence>VLYPSSLWTDKMVEWCSFVVLWFSCSLGNVSAMASLANTLFTEGGRKGKFFTKRTLNMEAIAWTFKPLCKIGGELKIEDIGENVLLFEFDDPLNLERVLETKPWSYDKYLVVFQRIHDVESIPYLEFTQAKFWIQFHNVPVKKLTYKIGEGIGKSIGVVVQVAAPKDDGSGVSSCGSK</sequence>
<reference evidence="3 4" key="1">
    <citation type="journal article" date="2018" name="Sci. Data">
        <title>The draft genome sequence of cork oak.</title>
        <authorList>
            <person name="Ramos A.M."/>
            <person name="Usie A."/>
            <person name="Barbosa P."/>
            <person name="Barros P.M."/>
            <person name="Capote T."/>
            <person name="Chaves I."/>
            <person name="Simoes F."/>
            <person name="Abreu I."/>
            <person name="Carrasquinho I."/>
            <person name="Faro C."/>
            <person name="Guimaraes J.B."/>
            <person name="Mendonca D."/>
            <person name="Nobrega F."/>
            <person name="Rodrigues L."/>
            <person name="Saibo N.J.M."/>
            <person name="Varela M.C."/>
            <person name="Egas C."/>
            <person name="Matos J."/>
            <person name="Miguel C.M."/>
            <person name="Oliveira M.M."/>
            <person name="Ricardo C.P."/>
            <person name="Goncalves S."/>
        </authorList>
    </citation>
    <scope>NUCLEOTIDE SEQUENCE [LARGE SCALE GENOMIC DNA]</scope>
    <source>
        <strain evidence="4">cv. HL8</strain>
    </source>
</reference>
<name>A0AAW0JHH2_QUESU</name>
<dbReference type="Proteomes" id="UP000237347">
    <property type="component" value="Unassembled WGS sequence"/>
</dbReference>
<dbReference type="EMBL" id="PKMF04000558">
    <property type="protein sequence ID" value="KAK7825955.1"/>
    <property type="molecule type" value="Genomic_DNA"/>
</dbReference>
<dbReference type="InterPro" id="IPR040256">
    <property type="entry name" value="At4g02000-like"/>
</dbReference>